<reference evidence="8" key="1">
    <citation type="submission" date="2020-05" db="EMBL/GenBank/DDBJ databases">
        <authorList>
            <person name="Chiriac C."/>
            <person name="Salcher M."/>
            <person name="Ghai R."/>
            <person name="Kavagutti S V."/>
        </authorList>
    </citation>
    <scope>NUCLEOTIDE SEQUENCE</scope>
</reference>
<dbReference type="AlphaFoldDB" id="A0A6J7CAH4"/>
<evidence type="ECO:0000313" key="6">
    <source>
        <dbReference type="EMBL" id="CAB4769906.1"/>
    </source>
</evidence>
<keyword evidence="3" id="KW-0786">Thiamine pyrophosphate</keyword>
<name>A0A6J7CAH4_9ZZZZ</name>
<dbReference type="InterPro" id="IPR001017">
    <property type="entry name" value="DH_E1"/>
</dbReference>
<dbReference type="EMBL" id="CAFBQM010000021">
    <property type="protein sequence ID" value="CAB5056894.1"/>
    <property type="molecule type" value="Genomic_DNA"/>
</dbReference>
<keyword evidence="2" id="KW-0560">Oxidoreductase</keyword>
<dbReference type="EMBL" id="CAFAAU010000016">
    <property type="protein sequence ID" value="CAB4806517.1"/>
    <property type="molecule type" value="Genomic_DNA"/>
</dbReference>
<protein>
    <submittedName>
        <fullName evidence="8">Unannotated protein</fullName>
    </submittedName>
</protein>
<evidence type="ECO:0000313" key="10">
    <source>
        <dbReference type="EMBL" id="CAB5045596.1"/>
    </source>
</evidence>
<dbReference type="EMBL" id="CAFBQD010000003">
    <property type="protein sequence ID" value="CAB5045596.1"/>
    <property type="molecule type" value="Genomic_DNA"/>
</dbReference>
<gene>
    <name evidence="5" type="ORF">UFOPK2627_00567</name>
    <name evidence="6" type="ORF">UFOPK2879_00939</name>
    <name evidence="7" type="ORF">UFOPK3078_00703</name>
    <name evidence="8" type="ORF">UFOPK3288_00601</name>
    <name evidence="9" type="ORF">UFOPK3990_00613</name>
    <name evidence="10" type="ORF">UFOPK4245_00272</name>
    <name evidence="11" type="ORF">UFOPK4337_00645</name>
</gene>
<evidence type="ECO:0000313" key="5">
    <source>
        <dbReference type="EMBL" id="CAB4702427.1"/>
    </source>
</evidence>
<organism evidence="8">
    <name type="scientific">freshwater metagenome</name>
    <dbReference type="NCBI Taxonomy" id="449393"/>
    <lineage>
        <taxon>unclassified sequences</taxon>
        <taxon>metagenomes</taxon>
        <taxon>ecological metagenomes</taxon>
    </lineage>
</organism>
<dbReference type="InterPro" id="IPR050642">
    <property type="entry name" value="PDH_E1_Alpha_Subunit"/>
</dbReference>
<dbReference type="EMBL" id="CAEZYA010000013">
    <property type="protein sequence ID" value="CAB4702427.1"/>
    <property type="molecule type" value="Genomic_DNA"/>
</dbReference>
<evidence type="ECO:0000313" key="9">
    <source>
        <dbReference type="EMBL" id="CAB4984318.1"/>
    </source>
</evidence>
<dbReference type="EMBL" id="CAFBLC010000015">
    <property type="protein sequence ID" value="CAB4854381.1"/>
    <property type="molecule type" value="Genomic_DNA"/>
</dbReference>
<sequence>MVTSLSRRGQLNTEVGRLERMLEIRAVEESIQTLYNDGHVRGSTHLANGQEAVSVGIASVLRPTDVVTCTYRGHAAALALGVTPEGVLGEICGRVIGCSGGIGGSMHLMDASVGLMPTFAIVGAGLPVAAGVALAAKLKNNDSVALTIFGDGSTNIGAFHETLNMASIFKLPVIFVIENNLYGEYTRINLSTPIVDLADRADSYAMRKEIVDGQDVDAVISAIESAVDFARAGNGPSLIEAKTYRYSGHSRSDPATYRTPGELDEWKKRDPLDIAANKLISKGALSEADLEKMKSDIADRVTEAIKTVLASDGPELSTLMQHVSAKG</sequence>
<dbReference type="GO" id="GO:0004739">
    <property type="term" value="F:pyruvate dehydrogenase (acetyl-transferring) activity"/>
    <property type="evidence" value="ECO:0007669"/>
    <property type="project" value="TreeGrafter"/>
</dbReference>
<dbReference type="InterPro" id="IPR029061">
    <property type="entry name" value="THDP-binding"/>
</dbReference>
<dbReference type="SUPFAM" id="SSF52518">
    <property type="entry name" value="Thiamin diphosphate-binding fold (THDP-binding)"/>
    <property type="match status" value="1"/>
</dbReference>
<evidence type="ECO:0000259" key="4">
    <source>
        <dbReference type="Pfam" id="PF00676"/>
    </source>
</evidence>
<proteinExistence type="predicted"/>
<evidence type="ECO:0000256" key="1">
    <source>
        <dbReference type="ARBA" id="ARBA00001964"/>
    </source>
</evidence>
<evidence type="ECO:0000313" key="11">
    <source>
        <dbReference type="EMBL" id="CAB5056894.1"/>
    </source>
</evidence>
<evidence type="ECO:0000313" key="7">
    <source>
        <dbReference type="EMBL" id="CAB4806517.1"/>
    </source>
</evidence>
<dbReference type="PANTHER" id="PTHR11516">
    <property type="entry name" value="PYRUVATE DEHYDROGENASE E1 COMPONENT, ALPHA SUBUNIT BACTERIAL AND ORGANELLAR"/>
    <property type="match status" value="1"/>
</dbReference>
<dbReference type="PANTHER" id="PTHR11516:SF60">
    <property type="entry name" value="PYRUVATE DEHYDROGENASE E1 COMPONENT SUBUNIT ALPHA"/>
    <property type="match status" value="1"/>
</dbReference>
<dbReference type="Pfam" id="PF00676">
    <property type="entry name" value="E1_dh"/>
    <property type="match status" value="1"/>
</dbReference>
<evidence type="ECO:0000256" key="2">
    <source>
        <dbReference type="ARBA" id="ARBA00023002"/>
    </source>
</evidence>
<accession>A0A6J7CAH4</accession>
<dbReference type="GO" id="GO:0006086">
    <property type="term" value="P:pyruvate decarboxylation to acetyl-CoA"/>
    <property type="evidence" value="ECO:0007669"/>
    <property type="project" value="TreeGrafter"/>
</dbReference>
<dbReference type="EMBL" id="CAFBOQ010000013">
    <property type="protein sequence ID" value="CAB4984318.1"/>
    <property type="molecule type" value="Genomic_DNA"/>
</dbReference>
<feature type="domain" description="Dehydrogenase E1 component" evidence="4">
    <location>
        <begin position="20"/>
        <end position="311"/>
    </location>
</feature>
<dbReference type="Gene3D" id="3.40.50.970">
    <property type="match status" value="1"/>
</dbReference>
<evidence type="ECO:0000256" key="3">
    <source>
        <dbReference type="ARBA" id="ARBA00023052"/>
    </source>
</evidence>
<dbReference type="EMBL" id="CAEZZN010000031">
    <property type="protein sequence ID" value="CAB4769906.1"/>
    <property type="molecule type" value="Genomic_DNA"/>
</dbReference>
<comment type="cofactor">
    <cofactor evidence="1">
        <name>thiamine diphosphate</name>
        <dbReference type="ChEBI" id="CHEBI:58937"/>
    </cofactor>
</comment>
<dbReference type="CDD" id="cd02000">
    <property type="entry name" value="TPP_E1_PDC_ADC_BCADC"/>
    <property type="match status" value="1"/>
</dbReference>
<evidence type="ECO:0000313" key="8">
    <source>
        <dbReference type="EMBL" id="CAB4854381.1"/>
    </source>
</evidence>